<organism evidence="2 3">
    <name type="scientific">Archangium gephyra</name>
    <dbReference type="NCBI Taxonomy" id="48"/>
    <lineage>
        <taxon>Bacteria</taxon>
        <taxon>Pseudomonadati</taxon>
        <taxon>Myxococcota</taxon>
        <taxon>Myxococcia</taxon>
        <taxon>Myxococcales</taxon>
        <taxon>Cystobacterineae</taxon>
        <taxon>Archangiaceae</taxon>
        <taxon>Archangium</taxon>
    </lineage>
</organism>
<sequence length="206" mass="20759">MRNMNVVMASLCVVLSGCSWLSGGSAGTGRLTVSPTNACPGSPITVTWSGAQPGATVVGPTGVIGSGASGTATFIASSDGTVELRSATTRRESFFVRSNMRFTVPMFQGTCGPLVALGGLSGIGGAGVVGTEVADSRFVATAVSASRLGFIGHLGNTALYDGRAVPISGPVTGTWEFAVPLLDWESCFGPNYPPGAVTAFVDATCR</sequence>
<evidence type="ECO:0008006" key="4">
    <source>
        <dbReference type="Google" id="ProtNLM"/>
    </source>
</evidence>
<protein>
    <recommendedName>
        <fullName evidence="4">Lipoprotein</fullName>
    </recommendedName>
</protein>
<accession>A0A2W5T679</accession>
<dbReference type="PROSITE" id="PS51257">
    <property type="entry name" value="PROKAR_LIPOPROTEIN"/>
    <property type="match status" value="1"/>
</dbReference>
<evidence type="ECO:0000313" key="2">
    <source>
        <dbReference type="EMBL" id="PZR10532.1"/>
    </source>
</evidence>
<name>A0A2W5T679_9BACT</name>
<feature type="signal peptide" evidence="1">
    <location>
        <begin position="1"/>
        <end position="26"/>
    </location>
</feature>
<dbReference type="EMBL" id="QFQP01000017">
    <property type="protein sequence ID" value="PZR10532.1"/>
    <property type="molecule type" value="Genomic_DNA"/>
</dbReference>
<dbReference type="Proteomes" id="UP000249061">
    <property type="component" value="Unassembled WGS sequence"/>
</dbReference>
<evidence type="ECO:0000256" key="1">
    <source>
        <dbReference type="SAM" id="SignalP"/>
    </source>
</evidence>
<comment type="caution">
    <text evidence="2">The sequence shown here is derived from an EMBL/GenBank/DDBJ whole genome shotgun (WGS) entry which is preliminary data.</text>
</comment>
<keyword evidence="1" id="KW-0732">Signal</keyword>
<reference evidence="2 3" key="1">
    <citation type="submission" date="2017-08" db="EMBL/GenBank/DDBJ databases">
        <title>Infants hospitalized years apart are colonized by the same room-sourced microbial strains.</title>
        <authorList>
            <person name="Brooks B."/>
            <person name="Olm M.R."/>
            <person name="Firek B.A."/>
            <person name="Baker R."/>
            <person name="Thomas B.C."/>
            <person name="Morowitz M.J."/>
            <person name="Banfield J.F."/>
        </authorList>
    </citation>
    <scope>NUCLEOTIDE SEQUENCE [LARGE SCALE GENOMIC DNA]</scope>
    <source>
        <strain evidence="2">S2_003_000_R2_14</strain>
    </source>
</reference>
<evidence type="ECO:0000313" key="3">
    <source>
        <dbReference type="Proteomes" id="UP000249061"/>
    </source>
</evidence>
<feature type="chain" id="PRO_5015915036" description="Lipoprotein" evidence="1">
    <location>
        <begin position="27"/>
        <end position="206"/>
    </location>
</feature>
<gene>
    <name evidence="2" type="ORF">DI536_20030</name>
</gene>
<proteinExistence type="predicted"/>
<dbReference type="AlphaFoldDB" id="A0A2W5T679"/>